<evidence type="ECO:0000259" key="3">
    <source>
        <dbReference type="Pfam" id="PF14909"/>
    </source>
</evidence>
<dbReference type="VEuPathDB" id="VectorBase:GAUT011039"/>
<comment type="similarity">
    <text evidence="1">Belongs to the SPATA6 family.</text>
</comment>
<sequence length="213" mass="24209">MTAEKSFISIDFKLQTVTCPGVWLCSHGYLELTIKTLGYFFRTGAMEPLFPLLHLDHYKIQGYFLGSDTKDVEKNLAMEPLEITLWQSGRRLAYYKGNLLNLVKTKPNLHCPHNDSKQLLLTTTAAFPGIIAPKLELSIKFSIKDRLQNVDAIDLHKADSTAKSLHNKFQNIANYSPHKPYEAPCTKRLNSSLCTDFPRKQKPVCHNRNSSPM</sequence>
<keyword evidence="5" id="KW-1185">Reference proteome</keyword>
<keyword evidence="2" id="KW-0597">Phosphoprotein</keyword>
<dbReference type="GO" id="GO:0007283">
    <property type="term" value="P:spermatogenesis"/>
    <property type="evidence" value="ECO:0007669"/>
    <property type="project" value="InterPro"/>
</dbReference>
<evidence type="ECO:0000313" key="4">
    <source>
        <dbReference type="EnsemblMetazoa" id="GAUT011039-PA"/>
    </source>
</evidence>
<dbReference type="InterPro" id="IPR042769">
    <property type="entry name" value="SPATA6_fam"/>
</dbReference>
<dbReference type="GO" id="GO:0032027">
    <property type="term" value="F:myosin light chain binding"/>
    <property type="evidence" value="ECO:0007669"/>
    <property type="project" value="InterPro"/>
</dbReference>
<protein>
    <recommendedName>
        <fullName evidence="3">Spermatogenesis-associated protein 6 N-terminal domain-containing protein</fullName>
    </recommendedName>
</protein>
<reference evidence="4" key="1">
    <citation type="submission" date="2020-05" db="UniProtKB">
        <authorList>
            <consortium name="EnsemblMetazoa"/>
        </authorList>
    </citation>
    <scope>IDENTIFICATION</scope>
    <source>
        <strain evidence="4">TTRI</strain>
    </source>
</reference>
<name>A0A1A9UP92_GLOAU</name>
<feature type="domain" description="Spermatogenesis-associated protein 6 N-terminal" evidence="3">
    <location>
        <begin position="11"/>
        <end position="142"/>
    </location>
</feature>
<accession>A0A1A9UP92</accession>
<dbReference type="STRING" id="7395.A0A1A9UP92"/>
<dbReference type="AlphaFoldDB" id="A0A1A9UP92"/>
<dbReference type="Proteomes" id="UP000078200">
    <property type="component" value="Unassembled WGS sequence"/>
</dbReference>
<organism evidence="4 5">
    <name type="scientific">Glossina austeni</name>
    <name type="common">Savannah tsetse fly</name>
    <dbReference type="NCBI Taxonomy" id="7395"/>
    <lineage>
        <taxon>Eukaryota</taxon>
        <taxon>Metazoa</taxon>
        <taxon>Ecdysozoa</taxon>
        <taxon>Arthropoda</taxon>
        <taxon>Hexapoda</taxon>
        <taxon>Insecta</taxon>
        <taxon>Pterygota</taxon>
        <taxon>Neoptera</taxon>
        <taxon>Endopterygota</taxon>
        <taxon>Diptera</taxon>
        <taxon>Brachycera</taxon>
        <taxon>Muscomorpha</taxon>
        <taxon>Hippoboscoidea</taxon>
        <taxon>Glossinidae</taxon>
        <taxon>Glossina</taxon>
    </lineage>
</organism>
<dbReference type="Pfam" id="PF14909">
    <property type="entry name" value="SPATA6"/>
    <property type="match status" value="1"/>
</dbReference>
<evidence type="ECO:0000256" key="2">
    <source>
        <dbReference type="ARBA" id="ARBA00022553"/>
    </source>
</evidence>
<dbReference type="EnsemblMetazoa" id="GAUT011039-RA">
    <property type="protein sequence ID" value="GAUT011039-PA"/>
    <property type="gene ID" value="GAUT011039"/>
</dbReference>
<dbReference type="GO" id="GO:0120212">
    <property type="term" value="C:sperm head-tail coupling apparatus"/>
    <property type="evidence" value="ECO:0007669"/>
    <property type="project" value="InterPro"/>
</dbReference>
<dbReference type="InterPro" id="IPR032732">
    <property type="entry name" value="SPATA6_N"/>
</dbReference>
<proteinExistence type="inferred from homology"/>
<dbReference type="PANTHER" id="PTHR16435">
    <property type="entry name" value="SPERMATOGENESIS-ASSOCIATED PROTEIN 6 SPATA6"/>
    <property type="match status" value="1"/>
</dbReference>
<evidence type="ECO:0000256" key="1">
    <source>
        <dbReference type="ARBA" id="ARBA00006215"/>
    </source>
</evidence>
<evidence type="ECO:0000313" key="5">
    <source>
        <dbReference type="Proteomes" id="UP000078200"/>
    </source>
</evidence>
<dbReference type="PANTHER" id="PTHR16435:SF6">
    <property type="entry name" value="IP09370P"/>
    <property type="match status" value="1"/>
</dbReference>